<feature type="transmembrane region" description="Helical" evidence="1">
    <location>
        <begin position="24"/>
        <end position="43"/>
    </location>
</feature>
<organism evidence="2 3">
    <name type="scientific">Undibacterium pigrum</name>
    <dbReference type="NCBI Taxonomy" id="401470"/>
    <lineage>
        <taxon>Bacteria</taxon>
        <taxon>Pseudomonadati</taxon>
        <taxon>Pseudomonadota</taxon>
        <taxon>Betaproteobacteria</taxon>
        <taxon>Burkholderiales</taxon>
        <taxon>Oxalobacteraceae</taxon>
        <taxon>Undibacterium</taxon>
    </lineage>
</organism>
<evidence type="ECO:0000256" key="1">
    <source>
        <dbReference type="SAM" id="Phobius"/>
    </source>
</evidence>
<sequence length="108" mass="12066">MINPNKVPILATLRAHRHTRDGRIVFWGSIVQLPLMAMMFWKAWNTFPLQGTEELLLAGLLHLGVPIGLTGAYIKNAVDLGFRQSAVLTIFLVLIACVPFFISLPLLR</sequence>
<dbReference type="RefSeq" id="WP_110257881.1">
    <property type="nucleotide sequence ID" value="NZ_QJKB01000014.1"/>
</dbReference>
<proteinExistence type="predicted"/>
<keyword evidence="1" id="KW-0812">Transmembrane</keyword>
<keyword evidence="1" id="KW-1133">Transmembrane helix</keyword>
<name>A0A318ISC9_9BURK</name>
<dbReference type="Proteomes" id="UP000247792">
    <property type="component" value="Unassembled WGS sequence"/>
</dbReference>
<feature type="transmembrane region" description="Helical" evidence="1">
    <location>
        <begin position="55"/>
        <end position="74"/>
    </location>
</feature>
<feature type="transmembrane region" description="Helical" evidence="1">
    <location>
        <begin position="86"/>
        <end position="107"/>
    </location>
</feature>
<gene>
    <name evidence="2" type="ORF">DFR42_11473</name>
</gene>
<keyword evidence="3" id="KW-1185">Reference proteome</keyword>
<reference evidence="2 3" key="1">
    <citation type="submission" date="2018-05" db="EMBL/GenBank/DDBJ databases">
        <title>Genomic Encyclopedia of Type Strains, Phase IV (KMG-IV): sequencing the most valuable type-strain genomes for metagenomic binning, comparative biology and taxonomic classification.</title>
        <authorList>
            <person name="Goeker M."/>
        </authorList>
    </citation>
    <scope>NUCLEOTIDE SEQUENCE [LARGE SCALE GENOMIC DNA]</scope>
    <source>
        <strain evidence="2 3">DSM 19792</strain>
    </source>
</reference>
<comment type="caution">
    <text evidence="2">The sequence shown here is derived from an EMBL/GenBank/DDBJ whole genome shotgun (WGS) entry which is preliminary data.</text>
</comment>
<dbReference type="AlphaFoldDB" id="A0A318ISC9"/>
<accession>A0A318ISC9</accession>
<dbReference type="EMBL" id="QJKB01000014">
    <property type="protein sequence ID" value="PXX37913.1"/>
    <property type="molecule type" value="Genomic_DNA"/>
</dbReference>
<evidence type="ECO:0000313" key="2">
    <source>
        <dbReference type="EMBL" id="PXX37913.1"/>
    </source>
</evidence>
<evidence type="ECO:0000313" key="3">
    <source>
        <dbReference type="Proteomes" id="UP000247792"/>
    </source>
</evidence>
<protein>
    <submittedName>
        <fullName evidence="2">Uncharacterized protein</fullName>
    </submittedName>
</protein>
<keyword evidence="1" id="KW-0472">Membrane</keyword>